<dbReference type="Gene3D" id="1.25.40.340">
    <property type="match status" value="1"/>
</dbReference>
<sequence length="553" mass="59838">MKEVTGELFKEMVLCGANTLHNNYPEIDALNVFPVPDGDTGTNMSLTFSAGAKEVDNFDSNNIGDISKKLSKGLLMGARGNSGVILSQIFRGISMTLQGHESADAMLWAEALQNGAKVAYKAVMRPVEGTILTVIREASEATMKYAKPGMEIEDVFSYFVKEAELALERTPELLPVLKEVGVVDSGGAGLLLVFTGFMAALAGERVDYVEIKSSSDTAMSAVASVESGEDGYGYCTEFIIRLEPSLVTKFKEDQLKKELELLPGNSIVVVQDEEIVKVHVHTMKPGNALNIAQRFGEFVKIKIENMQEQNDAIQGSAGSIVGVDDSKANDKGPAKETAVISVCAGDGLRDSFLELHCDYVVSGGQTMNPSAEDMVQAVRKVNAKNVIILPNNSNIVMTAQQTATILEDEVNVIVIPTKTIPQGLSACIMYNPEATLDENVADMTEAVGNVKTGQVTFAIKDTVIDGVEIKANDYMALVEKTIVDCKEDKLKALEVVLENMIDNDSEIITLICGEDVNDEDVEEIESFVEDNFDVELEVIDGKQPVYSFIVGVE</sequence>
<dbReference type="PANTHER" id="PTHR33434:SF4">
    <property type="entry name" value="PHOSPHATASE PROTEIN"/>
    <property type="match status" value="1"/>
</dbReference>
<dbReference type="GO" id="GO:0006071">
    <property type="term" value="P:glycerol metabolic process"/>
    <property type="evidence" value="ECO:0007669"/>
    <property type="project" value="InterPro"/>
</dbReference>
<dbReference type="Pfam" id="PF13684">
    <property type="entry name" value="FakA-like_C"/>
    <property type="match status" value="1"/>
</dbReference>
<dbReference type="InterPro" id="IPR050270">
    <property type="entry name" value="DegV_domain_contain"/>
</dbReference>
<reference evidence="2" key="2">
    <citation type="submission" date="2021-04" db="EMBL/GenBank/DDBJ databases">
        <authorList>
            <person name="Gilroy R."/>
        </authorList>
    </citation>
    <scope>NUCLEOTIDE SEQUENCE</scope>
    <source>
        <strain evidence="2">ChiGjej1B1-14440</strain>
    </source>
</reference>
<dbReference type="InterPro" id="IPR019986">
    <property type="entry name" value="YloV-like"/>
</dbReference>
<dbReference type="Pfam" id="PF21645">
    <property type="entry name" value="FakA-like_M"/>
    <property type="match status" value="1"/>
</dbReference>
<dbReference type="SUPFAM" id="SSF101473">
    <property type="entry name" value="DhaL-like"/>
    <property type="match status" value="1"/>
</dbReference>
<name>A0A9D2BM43_9FIRM</name>
<dbReference type="PROSITE" id="PS51480">
    <property type="entry name" value="DHAL"/>
    <property type="match status" value="1"/>
</dbReference>
<dbReference type="SMART" id="SM01121">
    <property type="entry name" value="Dak1_2"/>
    <property type="match status" value="1"/>
</dbReference>
<feature type="domain" description="DhaL" evidence="1">
    <location>
        <begin position="7"/>
        <end position="199"/>
    </location>
</feature>
<dbReference type="NCBIfam" id="TIGR03599">
    <property type="entry name" value="YloV"/>
    <property type="match status" value="1"/>
</dbReference>
<dbReference type="InterPro" id="IPR036117">
    <property type="entry name" value="DhaL_dom_sf"/>
</dbReference>
<dbReference type="Proteomes" id="UP000886724">
    <property type="component" value="Unassembled WGS sequence"/>
</dbReference>
<gene>
    <name evidence="2" type="ORF">H9980_04210</name>
</gene>
<proteinExistence type="predicted"/>
<evidence type="ECO:0000313" key="2">
    <source>
        <dbReference type="EMBL" id="HIX81161.1"/>
    </source>
</evidence>
<accession>A0A9D2BM43</accession>
<dbReference type="AlphaFoldDB" id="A0A9D2BM43"/>
<dbReference type="InterPro" id="IPR004007">
    <property type="entry name" value="DhaL_dom"/>
</dbReference>
<protein>
    <submittedName>
        <fullName evidence="2">DAK2 domain-containing protein</fullName>
    </submittedName>
</protein>
<dbReference type="GO" id="GO:0004371">
    <property type="term" value="F:glycerone kinase activity"/>
    <property type="evidence" value="ECO:0007669"/>
    <property type="project" value="InterPro"/>
</dbReference>
<dbReference type="PANTHER" id="PTHR33434">
    <property type="entry name" value="DEGV DOMAIN-CONTAINING PROTEIN DR_1986-RELATED"/>
    <property type="match status" value="1"/>
</dbReference>
<dbReference type="Pfam" id="PF02734">
    <property type="entry name" value="Dak2"/>
    <property type="match status" value="1"/>
</dbReference>
<dbReference type="SMART" id="SM01120">
    <property type="entry name" value="Dak2"/>
    <property type="match status" value="1"/>
</dbReference>
<evidence type="ECO:0000259" key="1">
    <source>
        <dbReference type="PROSITE" id="PS51480"/>
    </source>
</evidence>
<dbReference type="InterPro" id="IPR048394">
    <property type="entry name" value="FakA-like_M"/>
</dbReference>
<dbReference type="EMBL" id="DXET01000095">
    <property type="protein sequence ID" value="HIX81161.1"/>
    <property type="molecule type" value="Genomic_DNA"/>
</dbReference>
<evidence type="ECO:0000313" key="3">
    <source>
        <dbReference type="Proteomes" id="UP000886724"/>
    </source>
</evidence>
<reference evidence="2" key="1">
    <citation type="journal article" date="2021" name="PeerJ">
        <title>Extensive microbial diversity within the chicken gut microbiome revealed by metagenomics and culture.</title>
        <authorList>
            <person name="Gilroy R."/>
            <person name="Ravi A."/>
            <person name="Getino M."/>
            <person name="Pursley I."/>
            <person name="Horton D.L."/>
            <person name="Alikhan N.F."/>
            <person name="Baker D."/>
            <person name="Gharbi K."/>
            <person name="Hall N."/>
            <person name="Watson M."/>
            <person name="Adriaenssens E.M."/>
            <person name="Foster-Nyarko E."/>
            <person name="Jarju S."/>
            <person name="Secka A."/>
            <person name="Antonio M."/>
            <person name="Oren A."/>
            <person name="Chaudhuri R.R."/>
            <person name="La Ragione R."/>
            <person name="Hildebrand F."/>
            <person name="Pallen M.J."/>
        </authorList>
    </citation>
    <scope>NUCLEOTIDE SEQUENCE</scope>
    <source>
        <strain evidence="2">ChiGjej1B1-14440</strain>
    </source>
</reference>
<comment type="caution">
    <text evidence="2">The sequence shown here is derived from an EMBL/GenBank/DDBJ whole genome shotgun (WGS) entry which is preliminary data.</text>
</comment>
<organism evidence="2 3">
    <name type="scientific">Candidatus Erysipelatoclostridium merdavium</name>
    <dbReference type="NCBI Taxonomy" id="2838566"/>
    <lineage>
        <taxon>Bacteria</taxon>
        <taxon>Bacillati</taxon>
        <taxon>Bacillota</taxon>
        <taxon>Erysipelotrichia</taxon>
        <taxon>Erysipelotrichales</taxon>
        <taxon>Erysipelotrichales incertae sedis</taxon>
    </lineage>
</organism>
<dbReference type="InterPro" id="IPR033470">
    <property type="entry name" value="FakA-like_C"/>
</dbReference>